<evidence type="ECO:0000313" key="15">
    <source>
        <dbReference type="Proteomes" id="UP000436801"/>
    </source>
</evidence>
<dbReference type="Proteomes" id="UP000436801">
    <property type="component" value="Unassembled WGS sequence"/>
</dbReference>
<dbReference type="SUPFAM" id="SSF51726">
    <property type="entry name" value="UROD/MetE-like"/>
    <property type="match status" value="1"/>
</dbReference>
<comment type="caution">
    <text evidence="7">Lacks conserved residue(s) required for the propagation of feature annotation.</text>
</comment>
<dbReference type="InterPro" id="IPR038071">
    <property type="entry name" value="UROD/MetE-like_sf"/>
</dbReference>
<evidence type="ECO:0000256" key="5">
    <source>
        <dbReference type="ARBA" id="ARBA00023239"/>
    </source>
</evidence>
<dbReference type="PROSITE" id="PS00907">
    <property type="entry name" value="UROD_2"/>
    <property type="match status" value="1"/>
</dbReference>
<feature type="binding site" evidence="7">
    <location>
        <position position="127"/>
    </location>
    <ligand>
        <name>substrate</name>
    </ligand>
</feature>
<evidence type="ECO:0000259" key="11">
    <source>
        <dbReference type="PROSITE" id="PS00907"/>
    </source>
</evidence>
<protein>
    <recommendedName>
        <fullName evidence="3 7">Uroporphyrinogen decarboxylase</fullName>
        <shortName evidence="7">UPD</shortName>
        <shortName evidence="7">URO-D</shortName>
        <ecNumber evidence="3 7">4.1.1.37</ecNumber>
    </recommendedName>
</protein>
<dbReference type="PROSITE" id="PS00906">
    <property type="entry name" value="UROD_1"/>
    <property type="match status" value="1"/>
</dbReference>
<reference evidence="13 14" key="1">
    <citation type="submission" date="2016-10" db="EMBL/GenBank/DDBJ databases">
        <authorList>
            <person name="Varghese N."/>
            <person name="Submissions S."/>
        </authorList>
    </citation>
    <scope>NUCLEOTIDE SEQUENCE [LARGE SCALE GENOMIC DNA]</scope>
    <source>
        <strain evidence="13 14">S7-754</strain>
    </source>
</reference>
<dbReference type="InterPro" id="IPR000257">
    <property type="entry name" value="Uroporphyrinogen_deCOase"/>
</dbReference>
<evidence type="ECO:0000313" key="12">
    <source>
        <dbReference type="EMBL" id="MWC43061.1"/>
    </source>
</evidence>
<dbReference type="Gene3D" id="3.20.20.210">
    <property type="match status" value="1"/>
</dbReference>
<evidence type="ECO:0000256" key="2">
    <source>
        <dbReference type="ARBA" id="ARBA00009935"/>
    </source>
</evidence>
<dbReference type="UniPathway" id="UPA00251">
    <property type="reaction ID" value="UER00321"/>
</dbReference>
<evidence type="ECO:0000259" key="10">
    <source>
        <dbReference type="PROSITE" id="PS00906"/>
    </source>
</evidence>
<proteinExistence type="inferred from homology"/>
<feature type="binding site" evidence="7">
    <location>
        <begin position="77"/>
        <end position="81"/>
    </location>
    <ligand>
        <name>substrate</name>
    </ligand>
</feature>
<dbReference type="EMBL" id="FNBI01000001">
    <property type="protein sequence ID" value="SDE92960.1"/>
    <property type="molecule type" value="Genomic_DNA"/>
</dbReference>
<dbReference type="GO" id="GO:0005829">
    <property type="term" value="C:cytosol"/>
    <property type="evidence" value="ECO:0007669"/>
    <property type="project" value="TreeGrafter"/>
</dbReference>
<evidence type="ECO:0000256" key="1">
    <source>
        <dbReference type="ARBA" id="ARBA00004804"/>
    </source>
</evidence>
<comment type="subunit">
    <text evidence="7">Homodimer.</text>
</comment>
<gene>
    <name evidence="7" type="primary">hemE</name>
    <name evidence="12" type="ORF">GQR91_05215</name>
    <name evidence="13" type="ORF">SAMN05216557_1011075</name>
</gene>
<dbReference type="HAMAP" id="MF_00218">
    <property type="entry name" value="URO_D"/>
    <property type="match status" value="1"/>
</dbReference>
<comment type="similarity">
    <text evidence="2 7 9">Belongs to the uroporphyrinogen decarboxylase family.</text>
</comment>
<dbReference type="OrthoDB" id="9806656at2"/>
<dbReference type="PANTHER" id="PTHR21091:SF169">
    <property type="entry name" value="UROPORPHYRINOGEN DECARBOXYLASE"/>
    <property type="match status" value="1"/>
</dbReference>
<evidence type="ECO:0000256" key="3">
    <source>
        <dbReference type="ARBA" id="ARBA00012288"/>
    </source>
</evidence>
<keyword evidence="4 7" id="KW-0210">Decarboxylase</keyword>
<dbReference type="Pfam" id="PF01208">
    <property type="entry name" value="URO-D"/>
    <property type="match status" value="1"/>
</dbReference>
<feature type="binding site" evidence="7">
    <location>
        <position position="201"/>
    </location>
    <ligand>
        <name>substrate</name>
    </ligand>
</feature>
<feature type="domain" description="Uroporphyrinogen decarboxylase (URO-D)" evidence="10">
    <location>
        <begin position="72"/>
        <end position="81"/>
    </location>
</feature>
<dbReference type="EC" id="4.1.1.37" evidence="3 7"/>
<evidence type="ECO:0000256" key="7">
    <source>
        <dbReference type="HAMAP-Rule" id="MF_00218"/>
    </source>
</evidence>
<keyword evidence="6 7" id="KW-0627">Porphyrin biosynthesis</keyword>
<evidence type="ECO:0000256" key="8">
    <source>
        <dbReference type="RuleBase" id="RU000554"/>
    </source>
</evidence>
<dbReference type="PANTHER" id="PTHR21091">
    <property type="entry name" value="METHYLTETRAHYDROFOLATE:HOMOCYSTEINE METHYLTRANSFERASE RELATED"/>
    <property type="match status" value="1"/>
</dbReference>
<comment type="function">
    <text evidence="7">Catalyzes the decarboxylation of four acetate groups of uroporphyrinogen-III to yield coproporphyrinogen-III.</text>
</comment>
<dbReference type="GO" id="GO:0019353">
    <property type="term" value="P:protoporphyrinogen IX biosynthetic process from glutamate"/>
    <property type="evidence" value="ECO:0007669"/>
    <property type="project" value="TreeGrafter"/>
</dbReference>
<evidence type="ECO:0000256" key="9">
    <source>
        <dbReference type="RuleBase" id="RU004169"/>
    </source>
</evidence>
<feature type="domain" description="Uroporphyrinogen decarboxylase (URO-D)" evidence="11">
    <location>
        <begin position="189"/>
        <end position="205"/>
    </location>
</feature>
<evidence type="ECO:0000313" key="13">
    <source>
        <dbReference type="EMBL" id="SDE92960.1"/>
    </source>
</evidence>
<organism evidence="13 14">
    <name type="scientific">Sphingomonas carotinifaciens</name>
    <dbReference type="NCBI Taxonomy" id="1166323"/>
    <lineage>
        <taxon>Bacteria</taxon>
        <taxon>Pseudomonadati</taxon>
        <taxon>Pseudomonadota</taxon>
        <taxon>Alphaproteobacteria</taxon>
        <taxon>Sphingomonadales</taxon>
        <taxon>Sphingomonadaceae</taxon>
        <taxon>Sphingomonas</taxon>
    </lineage>
</organism>
<dbReference type="EMBL" id="WSUT01000005">
    <property type="protein sequence ID" value="MWC43061.1"/>
    <property type="molecule type" value="Genomic_DNA"/>
</dbReference>
<evidence type="ECO:0000313" key="14">
    <source>
        <dbReference type="Proteomes" id="UP000323502"/>
    </source>
</evidence>
<reference evidence="12 15" key="2">
    <citation type="submission" date="2019-12" db="EMBL/GenBank/DDBJ databases">
        <authorList>
            <person name="Zheng J."/>
        </authorList>
    </citation>
    <scope>NUCLEOTIDE SEQUENCE [LARGE SCALE GENOMIC DNA]</scope>
    <source>
        <strain evidence="12 15">DSM 27347</strain>
    </source>
</reference>
<name>A0A1G7GXQ4_9SPHN</name>
<dbReference type="Proteomes" id="UP000323502">
    <property type="component" value="Unassembled WGS sequence"/>
</dbReference>
<feature type="binding site" evidence="7">
    <location>
        <position position="372"/>
    </location>
    <ligand>
        <name>substrate</name>
    </ligand>
</feature>
<comment type="catalytic activity">
    <reaction evidence="7 8">
        <text>uroporphyrinogen III + 4 H(+) = coproporphyrinogen III + 4 CO2</text>
        <dbReference type="Rhea" id="RHEA:19865"/>
        <dbReference type="ChEBI" id="CHEBI:15378"/>
        <dbReference type="ChEBI" id="CHEBI:16526"/>
        <dbReference type="ChEBI" id="CHEBI:57308"/>
        <dbReference type="ChEBI" id="CHEBI:57309"/>
        <dbReference type="EC" id="4.1.1.37"/>
    </reaction>
</comment>
<accession>A0A1G7GXQ4</accession>
<comment type="pathway">
    <text evidence="1 7 8">Porphyrin-containing compound metabolism; protoporphyrin-IX biosynthesis; coproporphyrinogen-III from 5-aminolevulinate: step 4/4.</text>
</comment>
<evidence type="ECO:0000256" key="4">
    <source>
        <dbReference type="ARBA" id="ARBA00022793"/>
    </source>
</evidence>
<dbReference type="CDD" id="cd00717">
    <property type="entry name" value="URO-D"/>
    <property type="match status" value="1"/>
</dbReference>
<sequence length="394" mass="42092">MRAQRVKLLAFWGGTHNPGFSRANYLNIPFQNLLYRKKEVVLTLAPIGTEVHGNAVKPLLSVLKGKIAAVPPLWLMRQAGRYLPEYRALRADKGGFLALATDPEAAAEVTMQPIRRFGFDGAILFSDILMVPWALGQDLTFGPGEGPRLSPALVDARLEALAGVPERLDPVYATVARVAAQLPPQTSFLGFAGSPWTVATYMVAGRGSKDQGETRAFAYADPQAFQAIVDAIVALTVEYLAQQIANGVEAVQLFDSWAGSLSPAQFERWVIAPNAAIVSALRARCPGVPIIGFPKGAGAKLPAYARETGVDAVGLDETVDPAWANGALPEGMPVQGNLDPLALIAGGRELDAAVDRIIGALSGRPHIFNLGHGILPHTPIAHVEHLIHHIRSSR</sequence>
<comment type="subcellular location">
    <subcellularLocation>
        <location evidence="7">Cytoplasm</location>
    </subcellularLocation>
</comment>
<keyword evidence="7" id="KW-0963">Cytoplasm</keyword>
<feature type="site" description="Transition state stabilizer" evidence="7">
    <location>
        <position position="127"/>
    </location>
</feature>
<dbReference type="InterPro" id="IPR006361">
    <property type="entry name" value="Uroporphyrinogen_deCO2ase_HemE"/>
</dbReference>
<dbReference type="GO" id="GO:0004853">
    <property type="term" value="F:uroporphyrinogen decarboxylase activity"/>
    <property type="evidence" value="ECO:0007669"/>
    <property type="project" value="UniProtKB-UniRule"/>
</dbReference>
<keyword evidence="14" id="KW-1185">Reference proteome</keyword>
<keyword evidence="5 7" id="KW-0456">Lyase</keyword>
<dbReference type="AlphaFoldDB" id="A0A1G7GXQ4"/>
<feature type="binding site" evidence="7">
    <location>
        <position position="256"/>
    </location>
    <ligand>
        <name>substrate</name>
    </ligand>
</feature>
<dbReference type="NCBIfam" id="TIGR01464">
    <property type="entry name" value="hemE"/>
    <property type="match status" value="1"/>
</dbReference>
<evidence type="ECO:0000256" key="6">
    <source>
        <dbReference type="ARBA" id="ARBA00023244"/>
    </source>
</evidence>